<dbReference type="AlphaFoldDB" id="A0A5C6RU44"/>
<accession>A0A5C6RU44</accession>
<comment type="caution">
    <text evidence="1">The sequence shown here is derived from an EMBL/GenBank/DDBJ whole genome shotgun (WGS) entry which is preliminary data.</text>
</comment>
<proteinExistence type="predicted"/>
<name>A0A5C6RU44_9FLAO</name>
<dbReference type="Proteomes" id="UP000321721">
    <property type="component" value="Unassembled WGS sequence"/>
</dbReference>
<evidence type="ECO:0000313" key="2">
    <source>
        <dbReference type="Proteomes" id="UP000321721"/>
    </source>
</evidence>
<dbReference type="GO" id="GO:0016740">
    <property type="term" value="F:transferase activity"/>
    <property type="evidence" value="ECO:0007669"/>
    <property type="project" value="UniProtKB-KW"/>
</dbReference>
<reference evidence="1 2" key="1">
    <citation type="submission" date="2019-08" db="EMBL/GenBank/DDBJ databases">
        <title>Genome of Vicingus serpentipes NCIMB 15042.</title>
        <authorList>
            <person name="Bowman J.P."/>
        </authorList>
    </citation>
    <scope>NUCLEOTIDE SEQUENCE [LARGE SCALE GENOMIC DNA]</scope>
    <source>
        <strain evidence="1 2">NCIMB 15042</strain>
    </source>
</reference>
<sequence>MTIIDTSSKVEHQIEITPIEDVDYKVLTKSRYFFDWEVEHEYEVYKLQIVGSSEILGLISLERIPNEWRVHIRLLTVSKENKGEGKKYDKIAGNLIAFSAKIAVNEYAEYACVSLRPKSQIAEHYICKYNMIPTGMTLSIEVPEILNLINLYDHGK</sequence>
<dbReference type="EMBL" id="VOOS01000002">
    <property type="protein sequence ID" value="TXB65743.1"/>
    <property type="molecule type" value="Genomic_DNA"/>
</dbReference>
<keyword evidence="1" id="KW-0808">Transferase</keyword>
<organism evidence="1 2">
    <name type="scientific">Vicingus serpentipes</name>
    <dbReference type="NCBI Taxonomy" id="1926625"/>
    <lineage>
        <taxon>Bacteria</taxon>
        <taxon>Pseudomonadati</taxon>
        <taxon>Bacteroidota</taxon>
        <taxon>Flavobacteriia</taxon>
        <taxon>Flavobacteriales</taxon>
        <taxon>Vicingaceae</taxon>
        <taxon>Vicingus</taxon>
    </lineage>
</organism>
<dbReference type="RefSeq" id="WP_147098882.1">
    <property type="nucleotide sequence ID" value="NZ_VOOS01000002.1"/>
</dbReference>
<keyword evidence="2" id="KW-1185">Reference proteome</keyword>
<evidence type="ECO:0000313" key="1">
    <source>
        <dbReference type="EMBL" id="TXB65743.1"/>
    </source>
</evidence>
<dbReference type="OrthoDB" id="956078at2"/>
<gene>
    <name evidence="1" type="ORF">FRY74_04035</name>
</gene>
<protein>
    <submittedName>
        <fullName evidence="1">N-acetyltransferase</fullName>
    </submittedName>
</protein>